<dbReference type="PANTHER" id="PTHR33026">
    <property type="entry name" value="OS06G0360600 PROTEIN"/>
    <property type="match status" value="1"/>
</dbReference>
<protein>
    <recommendedName>
        <fullName evidence="3">Transposase (putative) gypsy type domain-containing protein</fullName>
    </recommendedName>
</protein>
<evidence type="ECO:0000313" key="5">
    <source>
        <dbReference type="Proteomes" id="UP001231189"/>
    </source>
</evidence>
<feature type="compositionally biased region" description="Basic residues" evidence="2">
    <location>
        <begin position="492"/>
        <end position="503"/>
    </location>
</feature>
<reference evidence="4" key="1">
    <citation type="submission" date="2023-07" db="EMBL/GenBank/DDBJ databases">
        <title>A chromosome-level genome assembly of Lolium multiflorum.</title>
        <authorList>
            <person name="Chen Y."/>
            <person name="Copetti D."/>
            <person name="Kolliker R."/>
            <person name="Studer B."/>
        </authorList>
    </citation>
    <scope>NUCLEOTIDE SEQUENCE</scope>
    <source>
        <strain evidence="4">02402/16</strain>
        <tissue evidence="4">Leaf</tissue>
    </source>
</reference>
<gene>
    <name evidence="4" type="ORF">QYE76_042356</name>
</gene>
<dbReference type="PANTHER" id="PTHR33026:SF7">
    <property type="entry name" value="OS03G0100275 PROTEIN"/>
    <property type="match status" value="1"/>
</dbReference>
<comment type="caution">
    <text evidence="4">The sequence shown here is derived from an EMBL/GenBank/DDBJ whole genome shotgun (WGS) entry which is preliminary data.</text>
</comment>
<dbReference type="Pfam" id="PF04195">
    <property type="entry name" value="Transposase_28"/>
    <property type="match status" value="1"/>
</dbReference>
<sequence>MERTAVARQFPARFLLSLLKGGAVPPLPLLPIHPHSQSASNPSPFVSSPPPVAARASLPANLRCSLRRGEAFHRAKSPQCIFLAAVPSLLRRTSLLSVASPRRRPGACLAAGDLFLQLLRRLRRIPEGVSCRRPGDEIEPDPEDDEFVVFLAHFERGFGLPASDFFRQFLDFYKLQPHHLPGNAIFYPSCYATFMEAYMGLRPTRETFARFYSLRINSVQGKNIPKPKPPVQCGSCIIGFRQGGPFFKFTGLDSCRAWERTFFYVKNTGRADLINLPAFNPAVPTRTNWTYNPKGTHNETNRIIRFMKQLMKDTAFCQDDILRTFISRRVLPLQRRAHKMSEMYGPDDPTKITGLPLSKEDVVLKAKHICQTSMMPDWEWGLLPLSTLNPPSEEAKLRFPRIDADRRGICRFRALDKADPDPYIHWADLKMGRIPISRPETPSASTDPQVHEHAVPLQAEVGHEFLEKLTSQDKKRKDPEPGASPSAAPPTKRPKKTARRHYVRREMPTSDGPALKVSKSASGMPPESSEDPARSSPPRQSPVPSGAGNSSASPLGGTTSAGRAAPNSPDHRAEEDLVSPPVNEDIGASNTGAEPEDTGPVGTLVPTAPKKKKKIAASSSSKSLPETSAPAKTITAPGAAKAASMPPPAGSAGGSGTAKAPTPLPSQEPIVAKDKPAPPPEGAKLRMLEPFKGKATASGPQPLVLHTGRAAVVAGEKPTGLLGRITELKREGRELGHLLDYAEKWNQADVSSATRGVGRDRLPIVDPAGPKSTEEHFMRLKRAVREFDNAWHDATSNVVSTADARKQLFEELLWEHRDLAEAHSHCQVIPEASIEALKTQLSDLHAEKEQLLQKHQEALDAQKEISRQLKEQAIQAGLRHDEEMKEAKAAAEAKLAEVLEDSANANAVLRAELEEMGKFRKAAEDQVARLTGEQKEYDELVMRTDALALRLFPDSQVHAQKKVTDRRVAQKFANLDAPWDPYDHLVALSARVQHMRAVDRHLVDLPDLALQLYKVLWPEEAVPDNLVLISDKLRGAGRRIREWQCSSARAGADHVLRIACSWYEDLDLDSFHSLRRDAPTDKDPALTAKRKDRAYQIAESAPTAPSSLLLLESKDWLLRKRRKRMGEDAESPGGAAPLKPPLLDHYLLCLLT</sequence>
<keyword evidence="1" id="KW-0175">Coiled coil</keyword>
<evidence type="ECO:0000259" key="3">
    <source>
        <dbReference type="Pfam" id="PF04195"/>
    </source>
</evidence>
<feature type="compositionally biased region" description="Low complexity" evidence="2">
    <location>
        <begin position="534"/>
        <end position="545"/>
    </location>
</feature>
<feature type="compositionally biased region" description="Polar residues" evidence="2">
    <location>
        <begin position="547"/>
        <end position="561"/>
    </location>
</feature>
<feature type="compositionally biased region" description="Basic and acidic residues" evidence="2">
    <location>
        <begin position="470"/>
        <end position="480"/>
    </location>
</feature>
<evidence type="ECO:0000313" key="4">
    <source>
        <dbReference type="EMBL" id="KAK1681508.1"/>
    </source>
</evidence>
<organism evidence="4 5">
    <name type="scientific">Lolium multiflorum</name>
    <name type="common">Italian ryegrass</name>
    <name type="synonym">Lolium perenne subsp. multiflorum</name>
    <dbReference type="NCBI Taxonomy" id="4521"/>
    <lineage>
        <taxon>Eukaryota</taxon>
        <taxon>Viridiplantae</taxon>
        <taxon>Streptophyta</taxon>
        <taxon>Embryophyta</taxon>
        <taxon>Tracheophyta</taxon>
        <taxon>Spermatophyta</taxon>
        <taxon>Magnoliopsida</taxon>
        <taxon>Liliopsida</taxon>
        <taxon>Poales</taxon>
        <taxon>Poaceae</taxon>
        <taxon>BOP clade</taxon>
        <taxon>Pooideae</taxon>
        <taxon>Poodae</taxon>
        <taxon>Poeae</taxon>
        <taxon>Poeae Chloroplast Group 2 (Poeae type)</taxon>
        <taxon>Loliodinae</taxon>
        <taxon>Loliinae</taxon>
        <taxon>Lolium</taxon>
    </lineage>
</organism>
<evidence type="ECO:0000256" key="2">
    <source>
        <dbReference type="SAM" id="MobiDB-lite"/>
    </source>
</evidence>
<proteinExistence type="predicted"/>
<feature type="compositionally biased region" description="Low complexity" evidence="2">
    <location>
        <begin position="616"/>
        <end position="644"/>
    </location>
</feature>
<feature type="coiled-coil region" evidence="1">
    <location>
        <begin position="834"/>
        <end position="940"/>
    </location>
</feature>
<dbReference type="InterPro" id="IPR007321">
    <property type="entry name" value="Transposase_28"/>
</dbReference>
<evidence type="ECO:0000256" key="1">
    <source>
        <dbReference type="SAM" id="Coils"/>
    </source>
</evidence>
<feature type="region of interest" description="Disordered" evidence="2">
    <location>
        <begin position="470"/>
        <end position="682"/>
    </location>
</feature>
<dbReference type="AlphaFoldDB" id="A0AAD8TGJ6"/>
<name>A0AAD8TGJ6_LOLMU</name>
<accession>A0AAD8TGJ6</accession>
<dbReference type="EMBL" id="JAUUTY010000002">
    <property type="protein sequence ID" value="KAK1681508.1"/>
    <property type="molecule type" value="Genomic_DNA"/>
</dbReference>
<dbReference type="Proteomes" id="UP001231189">
    <property type="component" value="Unassembled WGS sequence"/>
</dbReference>
<keyword evidence="5" id="KW-1185">Reference proteome</keyword>
<feature type="domain" description="Transposase (putative) gypsy type" evidence="3">
    <location>
        <begin position="148"/>
        <end position="215"/>
    </location>
</feature>